<dbReference type="PROSITE" id="PS00211">
    <property type="entry name" value="ABC_TRANSPORTER_1"/>
    <property type="match status" value="1"/>
</dbReference>
<feature type="transmembrane region" description="Helical" evidence="10">
    <location>
        <begin position="525"/>
        <end position="546"/>
    </location>
</feature>
<feature type="transmembrane region" description="Helical" evidence="10">
    <location>
        <begin position="1203"/>
        <end position="1221"/>
    </location>
</feature>
<keyword evidence="4 10" id="KW-0812">Transmembrane</keyword>
<evidence type="ECO:0000259" key="11">
    <source>
        <dbReference type="PROSITE" id="PS50893"/>
    </source>
</evidence>
<dbReference type="SUPFAM" id="SSF52540">
    <property type="entry name" value="P-loop containing nucleoside triphosphate hydrolases"/>
    <property type="match status" value="2"/>
</dbReference>
<dbReference type="FunFam" id="3.40.50.300:FF:000054">
    <property type="entry name" value="ABC multidrug transporter atrF"/>
    <property type="match status" value="1"/>
</dbReference>
<feature type="transmembrane region" description="Helical" evidence="10">
    <location>
        <begin position="1346"/>
        <end position="1368"/>
    </location>
</feature>
<organism evidence="12 13">
    <name type="scientific">Geranomyces variabilis</name>
    <dbReference type="NCBI Taxonomy" id="109894"/>
    <lineage>
        <taxon>Eukaryota</taxon>
        <taxon>Fungi</taxon>
        <taxon>Fungi incertae sedis</taxon>
        <taxon>Chytridiomycota</taxon>
        <taxon>Chytridiomycota incertae sedis</taxon>
        <taxon>Chytridiomycetes</taxon>
        <taxon>Spizellomycetales</taxon>
        <taxon>Powellomycetaceae</taxon>
        <taxon>Geranomyces</taxon>
    </lineage>
</organism>
<dbReference type="Pfam" id="PF06422">
    <property type="entry name" value="PDR_CDR"/>
    <property type="match status" value="2"/>
</dbReference>
<dbReference type="InterPro" id="IPR034003">
    <property type="entry name" value="ABCG_PDR_2"/>
</dbReference>
<feature type="transmembrane region" description="Helical" evidence="10">
    <location>
        <begin position="1267"/>
        <end position="1298"/>
    </location>
</feature>
<feature type="transmembrane region" description="Helical" evidence="10">
    <location>
        <begin position="775"/>
        <end position="795"/>
    </location>
</feature>
<reference evidence="12" key="1">
    <citation type="submission" date="2020-05" db="EMBL/GenBank/DDBJ databases">
        <title>Phylogenomic resolution of chytrid fungi.</title>
        <authorList>
            <person name="Stajich J.E."/>
            <person name="Amses K."/>
            <person name="Simmons R."/>
            <person name="Seto K."/>
            <person name="Myers J."/>
            <person name="Bonds A."/>
            <person name="Quandt C.A."/>
            <person name="Barry K."/>
            <person name="Liu P."/>
            <person name="Grigoriev I."/>
            <person name="Longcore J.E."/>
            <person name="James T.Y."/>
        </authorList>
    </citation>
    <scope>NUCLEOTIDE SEQUENCE</scope>
    <source>
        <strain evidence="12">JEL0379</strain>
    </source>
</reference>
<dbReference type="GO" id="GO:0016887">
    <property type="term" value="F:ATP hydrolysis activity"/>
    <property type="evidence" value="ECO:0007669"/>
    <property type="project" value="InterPro"/>
</dbReference>
<keyword evidence="7 10" id="KW-1133">Transmembrane helix</keyword>
<feature type="domain" description="ABC transporter" evidence="11">
    <location>
        <begin position="857"/>
        <end position="1101"/>
    </location>
</feature>
<evidence type="ECO:0000256" key="5">
    <source>
        <dbReference type="ARBA" id="ARBA00022741"/>
    </source>
</evidence>
<evidence type="ECO:0000313" key="12">
    <source>
        <dbReference type="EMBL" id="KAJ3175745.1"/>
    </source>
</evidence>
<keyword evidence="6" id="KW-0067">ATP-binding</keyword>
<feature type="transmembrane region" description="Helical" evidence="10">
    <location>
        <begin position="662"/>
        <end position="684"/>
    </location>
</feature>
<dbReference type="GO" id="GO:0140359">
    <property type="term" value="F:ABC-type transporter activity"/>
    <property type="evidence" value="ECO:0007669"/>
    <property type="project" value="InterPro"/>
</dbReference>
<dbReference type="InterPro" id="IPR029481">
    <property type="entry name" value="ABC_trans_N"/>
</dbReference>
<dbReference type="Gene3D" id="3.40.50.300">
    <property type="entry name" value="P-loop containing nucleotide triphosphate hydrolases"/>
    <property type="match status" value="2"/>
</dbReference>
<name>A0AAD5XPD9_9FUNG</name>
<dbReference type="InterPro" id="IPR010929">
    <property type="entry name" value="PDR_CDR_ABC"/>
</dbReference>
<evidence type="ECO:0000256" key="4">
    <source>
        <dbReference type="ARBA" id="ARBA00022692"/>
    </source>
</evidence>
<dbReference type="CDD" id="cd03233">
    <property type="entry name" value="ABCG_PDR_domain1"/>
    <property type="match status" value="1"/>
</dbReference>
<evidence type="ECO:0000256" key="9">
    <source>
        <dbReference type="SAM" id="MobiDB-lite"/>
    </source>
</evidence>
<feature type="transmembrane region" description="Helical" evidence="10">
    <location>
        <begin position="632"/>
        <end position="650"/>
    </location>
</feature>
<dbReference type="InterPro" id="IPR043926">
    <property type="entry name" value="ABCG_dom"/>
</dbReference>
<comment type="subcellular location">
    <subcellularLocation>
        <location evidence="1">Membrane</location>
        <topology evidence="1">Multi-pass membrane protein</topology>
    </subcellularLocation>
</comment>
<keyword evidence="8 10" id="KW-0472">Membrane</keyword>
<feature type="transmembrane region" description="Helical" evidence="10">
    <location>
        <begin position="1227"/>
        <end position="1247"/>
    </location>
</feature>
<dbReference type="InterPro" id="IPR013525">
    <property type="entry name" value="ABC2_TM"/>
</dbReference>
<feature type="transmembrane region" description="Helical" evidence="10">
    <location>
        <begin position="601"/>
        <end position="625"/>
    </location>
</feature>
<dbReference type="GO" id="GO:0005524">
    <property type="term" value="F:ATP binding"/>
    <property type="evidence" value="ECO:0007669"/>
    <property type="project" value="UniProtKB-KW"/>
</dbReference>
<proteinExistence type="inferred from homology"/>
<feature type="transmembrane region" description="Helical" evidence="10">
    <location>
        <begin position="1310"/>
        <end position="1334"/>
    </location>
</feature>
<evidence type="ECO:0000256" key="6">
    <source>
        <dbReference type="ARBA" id="ARBA00022840"/>
    </source>
</evidence>
<keyword evidence="3" id="KW-0813">Transport</keyword>
<feature type="transmembrane region" description="Helical" evidence="10">
    <location>
        <begin position="1466"/>
        <end position="1487"/>
    </location>
</feature>
<feature type="domain" description="ABC transporter" evidence="11">
    <location>
        <begin position="163"/>
        <end position="413"/>
    </location>
</feature>
<feature type="transmembrane region" description="Helical" evidence="10">
    <location>
        <begin position="553"/>
        <end position="572"/>
    </location>
</feature>
<dbReference type="Pfam" id="PF19055">
    <property type="entry name" value="ABC2_membrane_7"/>
    <property type="match status" value="1"/>
</dbReference>
<dbReference type="Pfam" id="PF01061">
    <property type="entry name" value="ABC2_membrane"/>
    <property type="match status" value="2"/>
</dbReference>
<dbReference type="Pfam" id="PF14510">
    <property type="entry name" value="ABC_trans_N"/>
    <property type="match status" value="1"/>
</dbReference>
<keyword evidence="13" id="KW-1185">Reference proteome</keyword>
<protein>
    <recommendedName>
        <fullName evidence="11">ABC transporter domain-containing protein</fullName>
    </recommendedName>
</protein>
<dbReference type="PANTHER" id="PTHR19241">
    <property type="entry name" value="ATP-BINDING CASSETTE TRANSPORTER"/>
    <property type="match status" value="1"/>
</dbReference>
<feature type="transmembrane region" description="Helical" evidence="10">
    <location>
        <begin position="696"/>
        <end position="712"/>
    </location>
</feature>
<dbReference type="Proteomes" id="UP001212152">
    <property type="component" value="Unassembled WGS sequence"/>
</dbReference>
<dbReference type="InterPro" id="IPR027417">
    <property type="entry name" value="P-loop_NTPase"/>
</dbReference>
<dbReference type="PROSITE" id="PS50893">
    <property type="entry name" value="ABC_TRANSPORTER_2"/>
    <property type="match status" value="2"/>
</dbReference>
<feature type="region of interest" description="Disordered" evidence="9">
    <location>
        <begin position="1"/>
        <end position="24"/>
    </location>
</feature>
<sequence>MDNRSMPPDYTDPPKGLAPLTDNHLPKEAVAVTIPGDDYDEREPQLHVQDSVTEFRNTAAELRRTMSGHTRRGASSAPSVTMDLEGQAPVVDLAKDHAAAAGDHDEFDLKDFLENSVRAAKETGIGGKKMGVVFKGLTVVGVGADASSINNLLDTAANLVKALNPLSWFSTQSKGTDFDILHNVNGLVRDGEMLLVLGRPGSGCSTLLRVLANERKSYKAIQGVVTYGGVPASDFGRYSGETIYTAEEDVHFPTLTVKQSLHFALKTKTPGKRIPDLKKQDFRRRMVVMLTNMFGLTKQMETLVGNEWVRGLSGGERKRMTLSEAMTARAAINCWDGGTRGLDSASSLDYTRGLRIMSDTLDKTTIASFYQASEDMYKVFDKVMVLDKGRSIYFGPVADAKKYFMDMGYDCPPRKSTPDFLTGVTNPQERILRPGVDASTVPSNPVEMEEYFQKSDVYRALKADIADYERYLEEQQPFKEFQKTVLEAKTRGTRASTVFTVSYAQQIKALFARELQLMTGDRASVIGRLFLTTIKAFIYATIYVNLPLNANGAFVRGAALFSSLMFLSLMSLSELPNAMRGRRILAKHKSYAMYYPSAYHIAQVAASLPETLLQVILFSVCAYFIEGLRRDVGAFFVFVLTLYLTALAMAEVFRLAGSVCKSYFAASQAANILLIAGLSYNGFLIHYGKMHPWLQWLYWVNPLSYGFRALVINEFRGLNAFPCTGEQAVPFGGPYETIDPAYRTCTTKGQVGTELAFEGSAYTQETYGFHNSDQWWCIAAIAGFFLVLIGLNCIAMEKIDLVEGGYTKQVYLKGKAPKKNDAGEMAAPAAVNNANDAKNADADEARDLADLSTGTSFTWANMNYSVPIGKGQTKQLLTDVEGWIQPGAMTALMGSSGAGKTTLLDVLAKRKTIGTVDGQVFLNGRELGVDFERITGYCEQSDVHNPESTVREALRFSAIMRQDASVPLQEKYDYVEKVLEMMEMTELGDALIGDLETGVGISVEERKRLTIGMELVGKPKLMFLDEPTSGLDAQSSYNIIKFIRKLADHGMSLVCTIHQPSAILFEHFDRLLLLARGGKTVYFGPIGENSHTLLDYFERNGAPKCGDQNPAEYILTAIGAGVSGGKSKTDWPEAWKHSAERAAVTAELEKIAKASTEALAESQKNAKEAPREFATSLTYQLAQVYKRMNVTFFRANTYQYGRLLNALFVGLFNGFTFFQLSNSSSDLTSRVFFIFQLLILGNSFITLAQPQFMQQRAYWRREYASKFYGFAPFIISIVATELPYIVLSGFVCYAVSFWTAGLETTTERNFYFFLLFACYLIYAVSLGQAVAAFCVNIVQASIVNPFIFSFLVLFSGVLIPPQAMVRFWKVWMYPLDPYRYLLEGLVTNVLHGVQVACSDSDLLHFKTPPGQTCEQYTAPFFQAGAPGYLTPGSQTSTDMCDYCPLKNGDEYIASFGWDFAHRYRNLGIFLCYWLFNVCVAVGFTYLFRKPKR</sequence>
<dbReference type="InterPro" id="IPR017871">
    <property type="entry name" value="ABC_transporter-like_CS"/>
</dbReference>
<dbReference type="CDD" id="cd03232">
    <property type="entry name" value="ABCG_PDR_domain2"/>
    <property type="match status" value="1"/>
</dbReference>
<dbReference type="InterPro" id="IPR034001">
    <property type="entry name" value="ABCG_PDR_1"/>
</dbReference>
<dbReference type="InterPro" id="IPR003439">
    <property type="entry name" value="ABC_transporter-like_ATP-bd"/>
</dbReference>
<evidence type="ECO:0000256" key="2">
    <source>
        <dbReference type="ARBA" id="ARBA00006012"/>
    </source>
</evidence>
<evidence type="ECO:0000256" key="1">
    <source>
        <dbReference type="ARBA" id="ARBA00004141"/>
    </source>
</evidence>
<comment type="caution">
    <text evidence="12">The sequence shown here is derived from an EMBL/GenBank/DDBJ whole genome shotgun (WGS) entry which is preliminary data.</text>
</comment>
<evidence type="ECO:0000256" key="3">
    <source>
        <dbReference type="ARBA" id="ARBA00022448"/>
    </source>
</evidence>
<dbReference type="Pfam" id="PF00005">
    <property type="entry name" value="ABC_tran"/>
    <property type="match status" value="2"/>
</dbReference>
<evidence type="ECO:0000256" key="8">
    <source>
        <dbReference type="ARBA" id="ARBA00023136"/>
    </source>
</evidence>
<dbReference type="EMBL" id="JADGJQ010000048">
    <property type="protein sequence ID" value="KAJ3175745.1"/>
    <property type="molecule type" value="Genomic_DNA"/>
</dbReference>
<dbReference type="SMART" id="SM00382">
    <property type="entry name" value="AAA"/>
    <property type="match status" value="2"/>
</dbReference>
<accession>A0AAD5XPD9</accession>
<comment type="similarity">
    <text evidence="2">Belongs to the ABC transporter superfamily. ABCG family. PDR (TC 3.A.1.205) subfamily.</text>
</comment>
<gene>
    <name evidence="12" type="ORF">HDU87_005738</name>
</gene>
<evidence type="ECO:0000256" key="10">
    <source>
        <dbReference type="SAM" id="Phobius"/>
    </source>
</evidence>
<dbReference type="InterPro" id="IPR003593">
    <property type="entry name" value="AAA+_ATPase"/>
</dbReference>
<keyword evidence="5" id="KW-0547">Nucleotide-binding</keyword>
<evidence type="ECO:0000256" key="7">
    <source>
        <dbReference type="ARBA" id="ARBA00022989"/>
    </source>
</evidence>
<evidence type="ECO:0000313" key="13">
    <source>
        <dbReference type="Proteomes" id="UP001212152"/>
    </source>
</evidence>
<dbReference type="GO" id="GO:0016020">
    <property type="term" value="C:membrane"/>
    <property type="evidence" value="ECO:0007669"/>
    <property type="project" value="UniProtKB-SubCell"/>
</dbReference>